<evidence type="ECO:0000256" key="1">
    <source>
        <dbReference type="ARBA" id="ARBA00023172"/>
    </source>
</evidence>
<dbReference type="InterPro" id="IPR013762">
    <property type="entry name" value="Integrase-like_cat_sf"/>
</dbReference>
<gene>
    <name evidence="2" type="ORF">D3Z33_12730</name>
</gene>
<dbReference type="GO" id="GO:0003677">
    <property type="term" value="F:DNA binding"/>
    <property type="evidence" value="ECO:0007669"/>
    <property type="project" value="InterPro"/>
</dbReference>
<organism evidence="2 3">
    <name type="scientific">Senegalia massiliensis</name>
    <dbReference type="NCBI Taxonomy" id="1720316"/>
    <lineage>
        <taxon>Bacteria</taxon>
        <taxon>Bacillati</taxon>
        <taxon>Bacillota</taxon>
        <taxon>Clostridia</taxon>
        <taxon>Eubacteriales</taxon>
        <taxon>Clostridiaceae</taxon>
        <taxon>Senegalia</taxon>
    </lineage>
</organism>
<accession>A0A845R135</accession>
<name>A0A845R135_9CLOT</name>
<protein>
    <recommendedName>
        <fullName evidence="4">Tyr recombinase domain-containing protein</fullName>
    </recommendedName>
</protein>
<evidence type="ECO:0008006" key="4">
    <source>
        <dbReference type="Google" id="ProtNLM"/>
    </source>
</evidence>
<reference evidence="2 3" key="1">
    <citation type="submission" date="2018-08" db="EMBL/GenBank/DDBJ databases">
        <title>Murine metabolic-syndrome-specific gut microbial biobank.</title>
        <authorList>
            <person name="Liu C."/>
        </authorList>
    </citation>
    <scope>NUCLEOTIDE SEQUENCE [LARGE SCALE GENOMIC DNA]</scope>
    <source>
        <strain evidence="2 3">583</strain>
    </source>
</reference>
<keyword evidence="3" id="KW-1185">Reference proteome</keyword>
<evidence type="ECO:0000313" key="2">
    <source>
        <dbReference type="EMBL" id="NBI07719.1"/>
    </source>
</evidence>
<dbReference type="EMBL" id="QXXA01000014">
    <property type="protein sequence ID" value="NBI07719.1"/>
    <property type="molecule type" value="Genomic_DNA"/>
</dbReference>
<dbReference type="Proteomes" id="UP000467132">
    <property type="component" value="Unassembled WGS sequence"/>
</dbReference>
<evidence type="ECO:0000313" key="3">
    <source>
        <dbReference type="Proteomes" id="UP000467132"/>
    </source>
</evidence>
<dbReference type="GO" id="GO:0015074">
    <property type="term" value="P:DNA integration"/>
    <property type="evidence" value="ECO:0007669"/>
    <property type="project" value="InterPro"/>
</dbReference>
<sequence>MPYIEESIDKIIEVFNLDTIKFHELIDIFDKSIESYSNNVIRFFNHNLVYSSGLRVGEVVRLKVKDIYEDRIVLHVVQGEGRKDRYTYIAIPSSIRYSK</sequence>
<dbReference type="InterPro" id="IPR011010">
    <property type="entry name" value="DNA_brk_join_enz"/>
</dbReference>
<proteinExistence type="predicted"/>
<comment type="caution">
    <text evidence="2">The sequence shown here is derived from an EMBL/GenBank/DDBJ whole genome shotgun (WGS) entry which is preliminary data.</text>
</comment>
<dbReference type="GO" id="GO:0006310">
    <property type="term" value="P:DNA recombination"/>
    <property type="evidence" value="ECO:0007669"/>
    <property type="project" value="UniProtKB-KW"/>
</dbReference>
<dbReference type="SUPFAM" id="SSF56349">
    <property type="entry name" value="DNA breaking-rejoining enzymes"/>
    <property type="match status" value="1"/>
</dbReference>
<dbReference type="AlphaFoldDB" id="A0A845R135"/>
<dbReference type="Gene3D" id="1.10.443.10">
    <property type="entry name" value="Intergrase catalytic core"/>
    <property type="match status" value="1"/>
</dbReference>
<keyword evidence="1" id="KW-0233">DNA recombination</keyword>